<reference evidence="9" key="1">
    <citation type="submission" date="2018-05" db="EMBL/GenBank/DDBJ databases">
        <authorList>
            <person name="Lanie J.A."/>
            <person name="Ng W.-L."/>
            <person name="Kazmierczak K.M."/>
            <person name="Andrzejewski T.M."/>
            <person name="Davidsen T.M."/>
            <person name="Wayne K.J."/>
            <person name="Tettelin H."/>
            <person name="Glass J.I."/>
            <person name="Rusch D."/>
            <person name="Podicherti R."/>
            <person name="Tsui H.-C.T."/>
            <person name="Winkler M.E."/>
        </authorList>
    </citation>
    <scope>NUCLEOTIDE SEQUENCE</scope>
</reference>
<comment type="subcellular location">
    <subcellularLocation>
        <location evidence="1">Cell membrane</location>
        <topology evidence="1">Multi-pass membrane protein</topology>
    </subcellularLocation>
</comment>
<protein>
    <recommendedName>
        <fullName evidence="8">ABC transmembrane type-1 domain-containing protein</fullName>
    </recommendedName>
</protein>
<dbReference type="InterPro" id="IPR035906">
    <property type="entry name" value="MetI-like_sf"/>
</dbReference>
<dbReference type="Gene3D" id="1.10.3720.10">
    <property type="entry name" value="MetI-like"/>
    <property type="match status" value="1"/>
</dbReference>
<name>A0A382PJX2_9ZZZZ</name>
<dbReference type="InterPro" id="IPR050366">
    <property type="entry name" value="BP-dependent_transpt_permease"/>
</dbReference>
<evidence type="ECO:0000313" key="9">
    <source>
        <dbReference type="EMBL" id="SVC73546.1"/>
    </source>
</evidence>
<feature type="domain" description="ABC transmembrane type-1" evidence="8">
    <location>
        <begin position="57"/>
        <end position="237"/>
    </location>
</feature>
<evidence type="ECO:0000256" key="2">
    <source>
        <dbReference type="ARBA" id="ARBA00022448"/>
    </source>
</evidence>
<gene>
    <name evidence="9" type="ORF">METZ01_LOCUS326400</name>
</gene>
<dbReference type="AlphaFoldDB" id="A0A382PJX2"/>
<proteinExistence type="predicted"/>
<dbReference type="GO" id="GO:0005886">
    <property type="term" value="C:plasma membrane"/>
    <property type="evidence" value="ECO:0007669"/>
    <property type="project" value="UniProtKB-SubCell"/>
</dbReference>
<dbReference type="SUPFAM" id="SSF161098">
    <property type="entry name" value="MetI-like"/>
    <property type="match status" value="1"/>
</dbReference>
<evidence type="ECO:0000256" key="7">
    <source>
        <dbReference type="SAM" id="Phobius"/>
    </source>
</evidence>
<evidence type="ECO:0000256" key="5">
    <source>
        <dbReference type="ARBA" id="ARBA00022989"/>
    </source>
</evidence>
<accession>A0A382PJX2</accession>
<keyword evidence="6 7" id="KW-0472">Membrane</keyword>
<evidence type="ECO:0000256" key="1">
    <source>
        <dbReference type="ARBA" id="ARBA00004651"/>
    </source>
</evidence>
<dbReference type="PANTHER" id="PTHR43386:SF1">
    <property type="entry name" value="D,D-DIPEPTIDE TRANSPORT SYSTEM PERMEASE PROTEIN DDPC-RELATED"/>
    <property type="match status" value="1"/>
</dbReference>
<sequence length="237" mass="25288">MAIVGLFIAMAMFPGLFSSQDPAGLRLEHRLSAPSATNWFGTDGVGVDVYSRVVHGARTTLATIVVVLGIAIFVGVGLGSVSGYLGGWIDGLLMRVADVFLAFPPLILALATNAVLGRGLQQTMFAVAFLWWPAYARLVRSQVLAVRKLEFVESARAIGATELRIVSRHVLPNVIDPVIVRASLDAGFVALTAASLSFLGLGAQPPTPEWGRMVAEGQKFLLDQWWVAAFPGLALFV</sequence>
<dbReference type="GO" id="GO:0055085">
    <property type="term" value="P:transmembrane transport"/>
    <property type="evidence" value="ECO:0007669"/>
    <property type="project" value="InterPro"/>
</dbReference>
<dbReference type="EMBL" id="UINC01107857">
    <property type="protein sequence ID" value="SVC73546.1"/>
    <property type="molecule type" value="Genomic_DNA"/>
</dbReference>
<dbReference type="Pfam" id="PF00528">
    <property type="entry name" value="BPD_transp_1"/>
    <property type="match status" value="1"/>
</dbReference>
<dbReference type="PANTHER" id="PTHR43386">
    <property type="entry name" value="OLIGOPEPTIDE TRANSPORT SYSTEM PERMEASE PROTEIN APPC"/>
    <property type="match status" value="1"/>
</dbReference>
<organism evidence="9">
    <name type="scientific">marine metagenome</name>
    <dbReference type="NCBI Taxonomy" id="408172"/>
    <lineage>
        <taxon>unclassified sequences</taxon>
        <taxon>metagenomes</taxon>
        <taxon>ecological metagenomes</taxon>
    </lineage>
</organism>
<dbReference type="InterPro" id="IPR000515">
    <property type="entry name" value="MetI-like"/>
</dbReference>
<keyword evidence="3" id="KW-1003">Cell membrane</keyword>
<evidence type="ECO:0000256" key="6">
    <source>
        <dbReference type="ARBA" id="ARBA00023136"/>
    </source>
</evidence>
<keyword evidence="5 7" id="KW-1133">Transmembrane helix</keyword>
<feature type="non-terminal residue" evidence="9">
    <location>
        <position position="237"/>
    </location>
</feature>
<evidence type="ECO:0000256" key="3">
    <source>
        <dbReference type="ARBA" id="ARBA00022475"/>
    </source>
</evidence>
<feature type="transmembrane region" description="Helical" evidence="7">
    <location>
        <begin position="61"/>
        <end position="85"/>
    </location>
</feature>
<keyword evidence="2" id="KW-0813">Transport</keyword>
<dbReference type="CDD" id="cd06261">
    <property type="entry name" value="TM_PBP2"/>
    <property type="match status" value="1"/>
</dbReference>
<evidence type="ECO:0000256" key="4">
    <source>
        <dbReference type="ARBA" id="ARBA00022692"/>
    </source>
</evidence>
<feature type="transmembrane region" description="Helical" evidence="7">
    <location>
        <begin position="92"/>
        <end position="116"/>
    </location>
</feature>
<dbReference type="PROSITE" id="PS50928">
    <property type="entry name" value="ABC_TM1"/>
    <property type="match status" value="1"/>
</dbReference>
<evidence type="ECO:0000259" key="8">
    <source>
        <dbReference type="PROSITE" id="PS50928"/>
    </source>
</evidence>
<keyword evidence="4 7" id="KW-0812">Transmembrane</keyword>